<accession>A0ACB9ISX6</accession>
<keyword evidence="2" id="KW-1185">Reference proteome</keyword>
<protein>
    <submittedName>
        <fullName evidence="1">Uncharacterized protein</fullName>
    </submittedName>
</protein>
<comment type="caution">
    <text evidence="1">The sequence shown here is derived from an EMBL/GenBank/DDBJ whole genome shotgun (WGS) entry which is preliminary data.</text>
</comment>
<gene>
    <name evidence="1" type="ORF">L1987_20085</name>
</gene>
<proteinExistence type="predicted"/>
<dbReference type="Proteomes" id="UP001056120">
    <property type="component" value="Linkage Group LG07"/>
</dbReference>
<organism evidence="1 2">
    <name type="scientific">Smallanthus sonchifolius</name>
    <dbReference type="NCBI Taxonomy" id="185202"/>
    <lineage>
        <taxon>Eukaryota</taxon>
        <taxon>Viridiplantae</taxon>
        <taxon>Streptophyta</taxon>
        <taxon>Embryophyta</taxon>
        <taxon>Tracheophyta</taxon>
        <taxon>Spermatophyta</taxon>
        <taxon>Magnoliopsida</taxon>
        <taxon>eudicotyledons</taxon>
        <taxon>Gunneridae</taxon>
        <taxon>Pentapetalae</taxon>
        <taxon>asterids</taxon>
        <taxon>campanulids</taxon>
        <taxon>Asterales</taxon>
        <taxon>Asteraceae</taxon>
        <taxon>Asteroideae</taxon>
        <taxon>Heliantheae alliance</taxon>
        <taxon>Millerieae</taxon>
        <taxon>Smallanthus</taxon>
    </lineage>
</organism>
<name>A0ACB9ISX6_9ASTR</name>
<reference evidence="2" key="1">
    <citation type="journal article" date="2022" name="Mol. Ecol. Resour.">
        <title>The genomes of chicory, endive, great burdock and yacon provide insights into Asteraceae palaeo-polyploidization history and plant inulin production.</title>
        <authorList>
            <person name="Fan W."/>
            <person name="Wang S."/>
            <person name="Wang H."/>
            <person name="Wang A."/>
            <person name="Jiang F."/>
            <person name="Liu H."/>
            <person name="Zhao H."/>
            <person name="Xu D."/>
            <person name="Zhang Y."/>
        </authorList>
    </citation>
    <scope>NUCLEOTIDE SEQUENCE [LARGE SCALE GENOMIC DNA]</scope>
    <source>
        <strain evidence="2">cv. Yunnan</strain>
    </source>
</reference>
<evidence type="ECO:0000313" key="2">
    <source>
        <dbReference type="Proteomes" id="UP001056120"/>
    </source>
</evidence>
<dbReference type="EMBL" id="CM042024">
    <property type="protein sequence ID" value="KAI3810470.1"/>
    <property type="molecule type" value="Genomic_DNA"/>
</dbReference>
<reference evidence="1 2" key="2">
    <citation type="journal article" date="2022" name="Mol. Ecol. Resour.">
        <title>The genomes of chicory, endive, great burdock and yacon provide insights into Asteraceae paleo-polyploidization history and plant inulin production.</title>
        <authorList>
            <person name="Fan W."/>
            <person name="Wang S."/>
            <person name="Wang H."/>
            <person name="Wang A."/>
            <person name="Jiang F."/>
            <person name="Liu H."/>
            <person name="Zhao H."/>
            <person name="Xu D."/>
            <person name="Zhang Y."/>
        </authorList>
    </citation>
    <scope>NUCLEOTIDE SEQUENCE [LARGE SCALE GENOMIC DNA]</scope>
    <source>
        <strain evidence="2">cv. Yunnan</strain>
        <tissue evidence="1">Leaves</tissue>
    </source>
</reference>
<sequence>MKAYSESGASDFTWTPRPSQNRKTLNRRNSEPAMNAFSRTHSVNIDSLLGSADQSGDEDDFEEESDYGPLYMIVSDLLEDRDEEDIPIIVENILNKVKEEFNSRLGITTEDVESPISHAEDKTIHNLISKNILNNEKEETIQKSIEEDRYAKEQERINREKEEKEKAKKKEEERIKREKELLEQQEKAKKEEEERMKREKELLEHQEKARKEEEECVRREKELFEQQEKTRREEEERVRKEKELLEQQEKARREEEERIKREKKLLEQQEKARKEEEERIQREKELLEQQEKETARKEEEERIKRDKELLAQQEKARRQEERRIKKEKVALARKENARKEAEDRKRREKQLLAEQRKAKKEEEARIKREKRELEKQERARRREEERIKRENQSLAQKEKAREEQEQVQREIELLALEEKAKEDEISAMEAEQINRDKQMEEDEEKARKEEDEQELLEIEREKERARKKDYRRTMDEYNKLNVNSPKQHELVGRQDKELQELRNTISTAKSDVRSMQNNCQEEADNLGIVRGGNMSRILVEEKAIIGLSGTHVHTLCQAAAGYKKVLEENRKLYNQVQDLKGKDVFSDTQPLIRSVLDGFNVCVFACGQTGAGKTYTLTGPEEQTPETWGVSYRALNDLFLISEERKNLMNYEISINMVEVYNDEVFDLLISNSAKKGINVPDAKLVPVSSADEVINLMSLCQKNRAVNDHSNRSHSFLTAHVFGKDVTAGTTTRGCMHLVDLAGNEKLDDSNDEATHVNKSLSALGDVMVALANKSSRVNYKTCKLTQLLQDALGAQAKILMFVHVHPHIDEALETLSTFKFVERFSTVEGGAGKSPEVRELKEQICLLKSALAKKEAGDPGWQDMLSSPRGGDQNGAFEDEKNSSSKQPAKSASTKKPAAVAGSAAKPGKQLATPDVKKKKAGK</sequence>
<evidence type="ECO:0000313" key="1">
    <source>
        <dbReference type="EMBL" id="KAI3810470.1"/>
    </source>
</evidence>